<sequence length="364" mass="40105">MSSLYSEAPPARAFSEIKPTLLISWWITLLCTVIVLLRLVGRLIRVEKLFIEDKVAALAIVPLYIRAACVHVALTHGTNNVWLESLVVTDDVISQRVTGSRAVLASRVFFAATLWTLKLATVLFFRRLAGSIQHKTYKVLLAGLYFVLGATFLAAVLSDLTECQPFSQYWQVEPDPGGSCRQALVQLITMGTCNALTDLLLVIFPIPIILSTKLPVGRKVLLILIFCFGLLPIAVTIYRVPAIIDANGEQLVRSMWASVELLCATIVANFVALGSFLRDSGVKKQKFKLDASNGRCRPQAWNKPDQQIPGKDKHDNTCTDVVSIKETGISNESLGGLRLLQGKTVWNQSEESLISQKLSRSTPI</sequence>
<evidence type="ECO:0000256" key="1">
    <source>
        <dbReference type="ARBA" id="ARBA00004141"/>
    </source>
</evidence>
<dbReference type="PANTHER" id="PTHR33048:SF19">
    <property type="entry name" value="MEMBRANE PROTEIN PTH11-LIKE, PUTATIVE (AFU_ORTHOLOGUE AFUA_1G14080)-RELATED"/>
    <property type="match status" value="1"/>
</dbReference>
<feature type="transmembrane region" description="Helical" evidence="6">
    <location>
        <begin position="104"/>
        <end position="125"/>
    </location>
</feature>
<keyword evidence="2 6" id="KW-0812">Transmembrane</keyword>
<name>A0ABR2V199_9PEZI</name>
<comment type="similarity">
    <text evidence="5">Belongs to the SAT4 family.</text>
</comment>
<evidence type="ECO:0000259" key="7">
    <source>
        <dbReference type="Pfam" id="PF20684"/>
    </source>
</evidence>
<feature type="transmembrane region" description="Helical" evidence="6">
    <location>
        <begin position="137"/>
        <end position="157"/>
    </location>
</feature>
<evidence type="ECO:0000256" key="4">
    <source>
        <dbReference type="ARBA" id="ARBA00023136"/>
    </source>
</evidence>
<evidence type="ECO:0000313" key="9">
    <source>
        <dbReference type="Proteomes" id="UP001408356"/>
    </source>
</evidence>
<keyword evidence="4 6" id="KW-0472">Membrane</keyword>
<feature type="transmembrane region" description="Helical" evidence="6">
    <location>
        <begin position="55"/>
        <end position="74"/>
    </location>
</feature>
<feature type="transmembrane region" description="Helical" evidence="6">
    <location>
        <begin position="256"/>
        <end position="277"/>
    </location>
</feature>
<comment type="subcellular location">
    <subcellularLocation>
        <location evidence="1">Membrane</location>
        <topology evidence="1">Multi-pass membrane protein</topology>
    </subcellularLocation>
</comment>
<evidence type="ECO:0000256" key="5">
    <source>
        <dbReference type="ARBA" id="ARBA00038359"/>
    </source>
</evidence>
<dbReference type="InterPro" id="IPR049326">
    <property type="entry name" value="Rhodopsin_dom_fungi"/>
</dbReference>
<dbReference type="PANTHER" id="PTHR33048">
    <property type="entry name" value="PTH11-LIKE INTEGRAL MEMBRANE PROTEIN (AFU_ORTHOLOGUE AFUA_5G11245)"/>
    <property type="match status" value="1"/>
</dbReference>
<evidence type="ECO:0000313" key="8">
    <source>
        <dbReference type="EMBL" id="KAK9420698.1"/>
    </source>
</evidence>
<protein>
    <submittedName>
        <fullName evidence="8">Integral membrane protein PTH11</fullName>
    </submittedName>
</protein>
<dbReference type="EMBL" id="JARVKF010000223">
    <property type="protein sequence ID" value="KAK9420698.1"/>
    <property type="molecule type" value="Genomic_DNA"/>
</dbReference>
<dbReference type="Pfam" id="PF20684">
    <property type="entry name" value="Fung_rhodopsin"/>
    <property type="match status" value="1"/>
</dbReference>
<accession>A0ABR2V199</accession>
<evidence type="ECO:0000256" key="3">
    <source>
        <dbReference type="ARBA" id="ARBA00022989"/>
    </source>
</evidence>
<dbReference type="InterPro" id="IPR052337">
    <property type="entry name" value="SAT4-like"/>
</dbReference>
<feature type="transmembrane region" description="Helical" evidence="6">
    <location>
        <begin position="220"/>
        <end position="244"/>
    </location>
</feature>
<evidence type="ECO:0000256" key="2">
    <source>
        <dbReference type="ARBA" id="ARBA00022692"/>
    </source>
</evidence>
<gene>
    <name evidence="8" type="ORF">SUNI508_00789</name>
</gene>
<organism evidence="8 9">
    <name type="scientific">Seiridium unicorne</name>
    <dbReference type="NCBI Taxonomy" id="138068"/>
    <lineage>
        <taxon>Eukaryota</taxon>
        <taxon>Fungi</taxon>
        <taxon>Dikarya</taxon>
        <taxon>Ascomycota</taxon>
        <taxon>Pezizomycotina</taxon>
        <taxon>Sordariomycetes</taxon>
        <taxon>Xylariomycetidae</taxon>
        <taxon>Amphisphaeriales</taxon>
        <taxon>Sporocadaceae</taxon>
        <taxon>Seiridium</taxon>
    </lineage>
</organism>
<evidence type="ECO:0000256" key="6">
    <source>
        <dbReference type="SAM" id="Phobius"/>
    </source>
</evidence>
<feature type="domain" description="Rhodopsin" evidence="7">
    <location>
        <begin position="37"/>
        <end position="277"/>
    </location>
</feature>
<keyword evidence="3 6" id="KW-1133">Transmembrane helix</keyword>
<comment type="caution">
    <text evidence="8">The sequence shown here is derived from an EMBL/GenBank/DDBJ whole genome shotgun (WGS) entry which is preliminary data.</text>
</comment>
<dbReference type="Proteomes" id="UP001408356">
    <property type="component" value="Unassembled WGS sequence"/>
</dbReference>
<feature type="transmembrane region" description="Helical" evidence="6">
    <location>
        <begin position="23"/>
        <end position="43"/>
    </location>
</feature>
<proteinExistence type="inferred from homology"/>
<keyword evidence="9" id="KW-1185">Reference proteome</keyword>
<feature type="transmembrane region" description="Helical" evidence="6">
    <location>
        <begin position="183"/>
        <end position="208"/>
    </location>
</feature>
<reference evidence="8 9" key="1">
    <citation type="journal article" date="2024" name="J. Plant Pathol.">
        <title>Sequence and assembly of the genome of Seiridium unicorne, isolate CBS 538.82, causal agent of cypress canker disease.</title>
        <authorList>
            <person name="Scali E."/>
            <person name="Rocca G.D."/>
            <person name="Danti R."/>
            <person name="Garbelotto M."/>
            <person name="Barberini S."/>
            <person name="Baroncelli R."/>
            <person name="Emiliani G."/>
        </authorList>
    </citation>
    <scope>NUCLEOTIDE SEQUENCE [LARGE SCALE GENOMIC DNA]</scope>
    <source>
        <strain evidence="8 9">BM-138-508</strain>
    </source>
</reference>